<keyword evidence="3" id="KW-1185">Reference proteome</keyword>
<organism evidence="2 3">
    <name type="scientific">Dorcoceras hygrometricum</name>
    <dbReference type="NCBI Taxonomy" id="472368"/>
    <lineage>
        <taxon>Eukaryota</taxon>
        <taxon>Viridiplantae</taxon>
        <taxon>Streptophyta</taxon>
        <taxon>Embryophyta</taxon>
        <taxon>Tracheophyta</taxon>
        <taxon>Spermatophyta</taxon>
        <taxon>Magnoliopsida</taxon>
        <taxon>eudicotyledons</taxon>
        <taxon>Gunneridae</taxon>
        <taxon>Pentapetalae</taxon>
        <taxon>asterids</taxon>
        <taxon>lamiids</taxon>
        <taxon>Lamiales</taxon>
        <taxon>Gesneriaceae</taxon>
        <taxon>Didymocarpoideae</taxon>
        <taxon>Trichosporeae</taxon>
        <taxon>Loxocarpinae</taxon>
        <taxon>Dorcoceras</taxon>
    </lineage>
</organism>
<feature type="transmembrane region" description="Helical" evidence="1">
    <location>
        <begin position="40"/>
        <end position="62"/>
    </location>
</feature>
<name>A0A2Z7C8H4_9LAMI</name>
<keyword evidence="1" id="KW-0812">Transmembrane</keyword>
<dbReference type="AlphaFoldDB" id="A0A2Z7C8H4"/>
<reference evidence="2 3" key="1">
    <citation type="journal article" date="2015" name="Proc. Natl. Acad. Sci. U.S.A.">
        <title>The resurrection genome of Boea hygrometrica: A blueprint for survival of dehydration.</title>
        <authorList>
            <person name="Xiao L."/>
            <person name="Yang G."/>
            <person name="Zhang L."/>
            <person name="Yang X."/>
            <person name="Zhao S."/>
            <person name="Ji Z."/>
            <person name="Zhou Q."/>
            <person name="Hu M."/>
            <person name="Wang Y."/>
            <person name="Chen M."/>
            <person name="Xu Y."/>
            <person name="Jin H."/>
            <person name="Xiao X."/>
            <person name="Hu G."/>
            <person name="Bao F."/>
            <person name="Hu Y."/>
            <person name="Wan P."/>
            <person name="Li L."/>
            <person name="Deng X."/>
            <person name="Kuang T."/>
            <person name="Xiang C."/>
            <person name="Zhu J.K."/>
            <person name="Oliver M.J."/>
            <person name="He Y."/>
        </authorList>
    </citation>
    <scope>NUCLEOTIDE SEQUENCE [LARGE SCALE GENOMIC DNA]</scope>
    <source>
        <strain evidence="3">cv. XS01</strain>
    </source>
</reference>
<evidence type="ECO:0000256" key="1">
    <source>
        <dbReference type="SAM" id="Phobius"/>
    </source>
</evidence>
<keyword evidence="1" id="KW-1133">Transmembrane helix</keyword>
<gene>
    <name evidence="2" type="ORF">F511_24488</name>
</gene>
<accession>A0A2Z7C8H4</accession>
<evidence type="ECO:0000313" key="3">
    <source>
        <dbReference type="Proteomes" id="UP000250235"/>
    </source>
</evidence>
<evidence type="ECO:0000313" key="2">
    <source>
        <dbReference type="EMBL" id="KZV40773.1"/>
    </source>
</evidence>
<keyword evidence="1" id="KW-0472">Membrane</keyword>
<dbReference type="EMBL" id="KQ999869">
    <property type="protein sequence ID" value="KZV40773.1"/>
    <property type="molecule type" value="Genomic_DNA"/>
</dbReference>
<dbReference type="Proteomes" id="UP000250235">
    <property type="component" value="Unassembled WGS sequence"/>
</dbReference>
<protein>
    <submittedName>
        <fullName evidence="2">Uncharacterized protein</fullName>
    </submittedName>
</protein>
<sequence length="92" mass="9461">MLTSSLLITASSNRNADVIIPIALQLVLIVPAGPTYLSSWFIFSLAFQLVLIVAAAPLPLLVSVPASSTLMFQLVQACAPAGTVAPADPSSP</sequence>
<proteinExistence type="predicted"/>